<evidence type="ECO:0000256" key="1">
    <source>
        <dbReference type="ARBA" id="ARBA00023015"/>
    </source>
</evidence>
<proteinExistence type="predicted"/>
<feature type="DNA-binding region" description="H-T-H motif" evidence="4">
    <location>
        <begin position="39"/>
        <end position="58"/>
    </location>
</feature>
<dbReference type="SUPFAM" id="SSF48498">
    <property type="entry name" value="Tetracyclin repressor-like, C-terminal domain"/>
    <property type="match status" value="1"/>
</dbReference>
<feature type="domain" description="HTH tetR-type" evidence="5">
    <location>
        <begin position="16"/>
        <end position="76"/>
    </location>
</feature>
<dbReference type="Pfam" id="PF16859">
    <property type="entry name" value="TetR_C_11"/>
    <property type="match status" value="1"/>
</dbReference>
<dbReference type="PROSITE" id="PS50977">
    <property type="entry name" value="HTH_TETR_2"/>
    <property type="match status" value="1"/>
</dbReference>
<reference evidence="7" key="1">
    <citation type="submission" date="2019-01" db="EMBL/GenBank/DDBJ databases">
        <title>Gri0909 isolated from a small marine red alga.</title>
        <authorList>
            <person name="Kim J."/>
            <person name="Jeong S.E."/>
            <person name="Jeon C.O."/>
        </authorList>
    </citation>
    <scope>NUCLEOTIDE SEQUENCE [LARGE SCALE GENOMIC DNA]</scope>
    <source>
        <strain evidence="7">Gri0909</strain>
    </source>
</reference>
<dbReference type="InterPro" id="IPR001647">
    <property type="entry name" value="HTH_TetR"/>
</dbReference>
<dbReference type="AlphaFoldDB" id="A0A437QKD2"/>
<dbReference type="Pfam" id="PF00440">
    <property type="entry name" value="TetR_N"/>
    <property type="match status" value="1"/>
</dbReference>
<accession>A0A437QKD2</accession>
<gene>
    <name evidence="6" type="ORF">EOI86_19170</name>
</gene>
<dbReference type="InterPro" id="IPR011075">
    <property type="entry name" value="TetR_C"/>
</dbReference>
<evidence type="ECO:0000313" key="7">
    <source>
        <dbReference type="Proteomes" id="UP000287447"/>
    </source>
</evidence>
<sequence length="215" mass="22718">MSTNVKSGPKFRRRAADRPDEVLDAAVGLFMERGFAATRVDDIAAAAGISKGAVYQYFPTKQTIFEALVRRAVGPLVDEAATAAASRSGDPAKVIAGLVQAIAARLKDPTRAAIPLLVIAEAASFPELAEFYRKEVIARAVGSFSALFEEGVACGQLRPVHNAVAMRCVMGPIIANIIMGRIFGIGLPPGVSEADFVAQHIDIVMNGLRARKDAA</sequence>
<dbReference type="InterPro" id="IPR050109">
    <property type="entry name" value="HTH-type_TetR-like_transc_reg"/>
</dbReference>
<dbReference type="PANTHER" id="PTHR30055">
    <property type="entry name" value="HTH-TYPE TRANSCRIPTIONAL REGULATOR RUTR"/>
    <property type="match status" value="1"/>
</dbReference>
<dbReference type="RefSeq" id="WP_127767271.1">
    <property type="nucleotide sequence ID" value="NZ_SADE01000003.1"/>
</dbReference>
<evidence type="ECO:0000256" key="2">
    <source>
        <dbReference type="ARBA" id="ARBA00023125"/>
    </source>
</evidence>
<dbReference type="EMBL" id="SADE01000003">
    <property type="protein sequence ID" value="RVU34956.1"/>
    <property type="molecule type" value="Genomic_DNA"/>
</dbReference>
<organism evidence="6 7">
    <name type="scientific">Hwanghaeella grinnelliae</name>
    <dbReference type="NCBI Taxonomy" id="2500179"/>
    <lineage>
        <taxon>Bacteria</taxon>
        <taxon>Pseudomonadati</taxon>
        <taxon>Pseudomonadota</taxon>
        <taxon>Alphaproteobacteria</taxon>
        <taxon>Rhodospirillales</taxon>
        <taxon>Rhodospirillaceae</taxon>
        <taxon>Hwanghaeella</taxon>
    </lineage>
</organism>
<dbReference type="Gene3D" id="1.10.357.10">
    <property type="entry name" value="Tetracycline Repressor, domain 2"/>
    <property type="match status" value="1"/>
</dbReference>
<keyword evidence="3" id="KW-0804">Transcription</keyword>
<keyword evidence="7" id="KW-1185">Reference proteome</keyword>
<dbReference type="GO" id="GO:0000976">
    <property type="term" value="F:transcription cis-regulatory region binding"/>
    <property type="evidence" value="ECO:0007669"/>
    <property type="project" value="TreeGrafter"/>
</dbReference>
<dbReference type="InterPro" id="IPR009057">
    <property type="entry name" value="Homeodomain-like_sf"/>
</dbReference>
<keyword evidence="1" id="KW-0805">Transcription regulation</keyword>
<evidence type="ECO:0000256" key="3">
    <source>
        <dbReference type="ARBA" id="ARBA00023163"/>
    </source>
</evidence>
<dbReference type="SUPFAM" id="SSF46689">
    <property type="entry name" value="Homeodomain-like"/>
    <property type="match status" value="1"/>
</dbReference>
<comment type="caution">
    <text evidence="6">The sequence shown here is derived from an EMBL/GenBank/DDBJ whole genome shotgun (WGS) entry which is preliminary data.</text>
</comment>
<dbReference type="PANTHER" id="PTHR30055:SF223">
    <property type="entry name" value="HTH-TYPE TRANSCRIPTIONAL REGULATOR UIDR"/>
    <property type="match status" value="1"/>
</dbReference>
<name>A0A437QKD2_9PROT</name>
<dbReference type="PRINTS" id="PR00455">
    <property type="entry name" value="HTHTETR"/>
</dbReference>
<dbReference type="FunFam" id="1.10.10.60:FF:000141">
    <property type="entry name" value="TetR family transcriptional regulator"/>
    <property type="match status" value="1"/>
</dbReference>
<dbReference type="InterPro" id="IPR036271">
    <property type="entry name" value="Tet_transcr_reg_TetR-rel_C_sf"/>
</dbReference>
<dbReference type="Proteomes" id="UP000287447">
    <property type="component" value="Unassembled WGS sequence"/>
</dbReference>
<keyword evidence="2 4" id="KW-0238">DNA-binding</keyword>
<evidence type="ECO:0000259" key="5">
    <source>
        <dbReference type="PROSITE" id="PS50977"/>
    </source>
</evidence>
<protein>
    <submittedName>
        <fullName evidence="6">TetR/AcrR family transcriptional regulator</fullName>
    </submittedName>
</protein>
<evidence type="ECO:0000313" key="6">
    <source>
        <dbReference type="EMBL" id="RVU34956.1"/>
    </source>
</evidence>
<dbReference type="OrthoDB" id="9803547at2"/>
<dbReference type="GO" id="GO:0003700">
    <property type="term" value="F:DNA-binding transcription factor activity"/>
    <property type="evidence" value="ECO:0007669"/>
    <property type="project" value="TreeGrafter"/>
</dbReference>
<evidence type="ECO:0000256" key="4">
    <source>
        <dbReference type="PROSITE-ProRule" id="PRU00335"/>
    </source>
</evidence>